<keyword evidence="6" id="KW-1185">Reference proteome</keyword>
<comment type="caution">
    <text evidence="5">The sequence shown here is derived from an EMBL/GenBank/DDBJ whole genome shotgun (WGS) entry which is preliminary data.</text>
</comment>
<feature type="compositionally biased region" description="Low complexity" evidence="2">
    <location>
        <begin position="145"/>
        <end position="162"/>
    </location>
</feature>
<dbReference type="Pfam" id="PF10342">
    <property type="entry name" value="Kre9_KNH"/>
    <property type="match status" value="1"/>
</dbReference>
<proteinExistence type="predicted"/>
<dbReference type="RefSeq" id="XP_051443573.1">
    <property type="nucleotide sequence ID" value="XM_051593734.1"/>
</dbReference>
<dbReference type="PANTHER" id="PTHR40633">
    <property type="entry name" value="MATRIX PROTEIN, PUTATIVE (AFU_ORTHOLOGUE AFUA_8G05410)-RELATED"/>
    <property type="match status" value="1"/>
</dbReference>
<keyword evidence="1 3" id="KW-0732">Signal</keyword>
<evidence type="ECO:0000256" key="1">
    <source>
        <dbReference type="ARBA" id="ARBA00022729"/>
    </source>
</evidence>
<reference evidence="5" key="2">
    <citation type="journal article" date="2022" name="Proc. Natl. Acad. Sci. U.S.A.">
        <title>Diploid-dominant life cycles characterize the early evolution of Fungi.</title>
        <authorList>
            <person name="Amses K.R."/>
            <person name="Simmons D.R."/>
            <person name="Longcore J.E."/>
            <person name="Mondo S.J."/>
            <person name="Seto K."/>
            <person name="Jeronimo G.H."/>
            <person name="Bonds A.E."/>
            <person name="Quandt C.A."/>
            <person name="Davis W.J."/>
            <person name="Chang Y."/>
            <person name="Federici B.A."/>
            <person name="Kuo A."/>
            <person name="LaButti K."/>
            <person name="Pangilinan J."/>
            <person name="Andreopoulos W."/>
            <person name="Tritt A."/>
            <person name="Riley R."/>
            <person name="Hundley H."/>
            <person name="Johnson J."/>
            <person name="Lipzen A."/>
            <person name="Barry K."/>
            <person name="Lang B.F."/>
            <person name="Cuomo C.A."/>
            <person name="Buchler N.E."/>
            <person name="Grigoriev I.V."/>
            <person name="Spatafora J.W."/>
            <person name="Stajich J.E."/>
            <person name="James T.Y."/>
        </authorList>
    </citation>
    <scope>NUCLEOTIDE SEQUENCE</scope>
    <source>
        <strain evidence="5">AG</strain>
    </source>
</reference>
<evidence type="ECO:0000313" key="5">
    <source>
        <dbReference type="EMBL" id="KAI8578569.1"/>
    </source>
</evidence>
<reference evidence="5" key="1">
    <citation type="submission" date="2021-06" db="EMBL/GenBank/DDBJ databases">
        <authorList>
            <consortium name="DOE Joint Genome Institute"/>
            <person name="Mondo S.J."/>
            <person name="Amses K.R."/>
            <person name="Simmons D.R."/>
            <person name="Longcore J.E."/>
            <person name="Seto K."/>
            <person name="Alves G.H."/>
            <person name="Bonds A.E."/>
            <person name="Quandt C.A."/>
            <person name="Davis W.J."/>
            <person name="Chang Y."/>
            <person name="Letcher P.M."/>
            <person name="Powell M.J."/>
            <person name="Kuo A."/>
            <person name="Labutti K."/>
            <person name="Pangilinan J."/>
            <person name="Andreopoulos W."/>
            <person name="Tritt A."/>
            <person name="Riley R."/>
            <person name="Hundley H."/>
            <person name="Johnson J."/>
            <person name="Lipzen A."/>
            <person name="Barry K."/>
            <person name="Berbee M.L."/>
            <person name="Buchler N.E."/>
            <person name="Grigoriev I.V."/>
            <person name="Spatafora J.W."/>
            <person name="Stajich J.E."/>
            <person name="James T.Y."/>
        </authorList>
    </citation>
    <scope>NUCLEOTIDE SEQUENCE</scope>
    <source>
        <strain evidence="5">AG</strain>
    </source>
</reference>
<feature type="region of interest" description="Disordered" evidence="2">
    <location>
        <begin position="145"/>
        <end position="188"/>
    </location>
</feature>
<dbReference type="PANTHER" id="PTHR40633:SF1">
    <property type="entry name" value="GPI ANCHORED SERINE-THREONINE RICH PROTEIN (AFU_ORTHOLOGUE AFUA_1G03630)"/>
    <property type="match status" value="1"/>
</dbReference>
<evidence type="ECO:0000259" key="4">
    <source>
        <dbReference type="Pfam" id="PF10342"/>
    </source>
</evidence>
<feature type="chain" id="PRO_5042050328" description="Yeast cell wall synthesis Kre9/Knh1-like N-terminal domain-containing protein" evidence="3">
    <location>
        <begin position="19"/>
        <end position="217"/>
    </location>
</feature>
<protein>
    <recommendedName>
        <fullName evidence="4">Yeast cell wall synthesis Kre9/Knh1-like N-terminal domain-containing protein</fullName>
    </recommendedName>
</protein>
<sequence>MQIVSFAVLAFAASIVSAQAPGVSKPPVSITSPLTGTTYTAGQKAILSWVSPSVDAIPQIVLAQGQSTALQPVTTIATNVSTTGGSYTWDIPADFPPANNYAFELGSSPNIAFTGLFEIKGPNGETGGNNTNAATYAAGANATPAASGAPAMASPPSSNSGSSGSGSGSGSSNTANTPNSGQMAGSNGGAVVKSDATKVSVAGALAVAAGIASVFMF</sequence>
<evidence type="ECO:0000313" key="6">
    <source>
        <dbReference type="Proteomes" id="UP001206595"/>
    </source>
</evidence>
<accession>A0AAD5E8B2</accession>
<name>A0AAD5E8B2_UMBRA</name>
<feature type="domain" description="Yeast cell wall synthesis Kre9/Knh1-like N-terminal" evidence="4">
    <location>
        <begin position="32"/>
        <end position="119"/>
    </location>
</feature>
<dbReference type="InterPro" id="IPR018466">
    <property type="entry name" value="Kre9/Knh1-like_N"/>
</dbReference>
<gene>
    <name evidence="5" type="ORF">K450DRAFT_301034</name>
</gene>
<dbReference type="Proteomes" id="UP001206595">
    <property type="component" value="Unassembled WGS sequence"/>
</dbReference>
<dbReference type="AlphaFoldDB" id="A0AAD5E8B2"/>
<organism evidence="5 6">
    <name type="scientific">Umbelopsis ramanniana AG</name>
    <dbReference type="NCBI Taxonomy" id="1314678"/>
    <lineage>
        <taxon>Eukaryota</taxon>
        <taxon>Fungi</taxon>
        <taxon>Fungi incertae sedis</taxon>
        <taxon>Mucoromycota</taxon>
        <taxon>Mucoromycotina</taxon>
        <taxon>Umbelopsidomycetes</taxon>
        <taxon>Umbelopsidales</taxon>
        <taxon>Umbelopsidaceae</taxon>
        <taxon>Umbelopsis</taxon>
    </lineage>
</organism>
<dbReference type="EMBL" id="MU620928">
    <property type="protein sequence ID" value="KAI8578569.1"/>
    <property type="molecule type" value="Genomic_DNA"/>
</dbReference>
<dbReference type="GeneID" id="75919076"/>
<evidence type="ECO:0000256" key="3">
    <source>
        <dbReference type="SAM" id="SignalP"/>
    </source>
</evidence>
<evidence type="ECO:0000256" key="2">
    <source>
        <dbReference type="SAM" id="MobiDB-lite"/>
    </source>
</evidence>
<dbReference type="InterPro" id="IPR052982">
    <property type="entry name" value="SRP1/TIP1-like"/>
</dbReference>
<feature type="compositionally biased region" description="Low complexity" evidence="2">
    <location>
        <begin position="170"/>
        <end position="181"/>
    </location>
</feature>
<feature type="signal peptide" evidence="3">
    <location>
        <begin position="1"/>
        <end position="18"/>
    </location>
</feature>